<protein>
    <submittedName>
        <fullName evidence="1">(northern house mosquito) hypothetical protein</fullName>
    </submittedName>
</protein>
<accession>A0A8D8AUY9</accession>
<name>A0A8D8AUY9_CULPI</name>
<dbReference type="EMBL" id="HBUE01044922">
    <property type="protein sequence ID" value="CAG6462153.1"/>
    <property type="molecule type" value="Transcribed_RNA"/>
</dbReference>
<evidence type="ECO:0000313" key="1">
    <source>
        <dbReference type="EMBL" id="CAG6462153.1"/>
    </source>
</evidence>
<dbReference type="AlphaFoldDB" id="A0A8D8AUY9"/>
<reference evidence="1" key="1">
    <citation type="submission" date="2021-05" db="EMBL/GenBank/DDBJ databases">
        <authorList>
            <person name="Alioto T."/>
            <person name="Alioto T."/>
            <person name="Gomez Garrido J."/>
        </authorList>
    </citation>
    <scope>NUCLEOTIDE SEQUENCE</scope>
</reference>
<sequence>MVMLSVTQYFALIVRCQRRATLLVRIIQTATAKLQRPVGVDHVEAVPESVVDKLPTSVYHPDLVQLLFVLMSGKVFKHLPTRIGNDVRRTADHAATPVHGPEVVS</sequence>
<proteinExistence type="predicted"/>
<organism evidence="1">
    <name type="scientific">Culex pipiens</name>
    <name type="common">House mosquito</name>
    <dbReference type="NCBI Taxonomy" id="7175"/>
    <lineage>
        <taxon>Eukaryota</taxon>
        <taxon>Metazoa</taxon>
        <taxon>Ecdysozoa</taxon>
        <taxon>Arthropoda</taxon>
        <taxon>Hexapoda</taxon>
        <taxon>Insecta</taxon>
        <taxon>Pterygota</taxon>
        <taxon>Neoptera</taxon>
        <taxon>Endopterygota</taxon>
        <taxon>Diptera</taxon>
        <taxon>Nematocera</taxon>
        <taxon>Culicoidea</taxon>
        <taxon>Culicidae</taxon>
        <taxon>Culicinae</taxon>
        <taxon>Culicini</taxon>
        <taxon>Culex</taxon>
        <taxon>Culex</taxon>
    </lineage>
</organism>